<comment type="similarity">
    <text evidence="2">Belongs to the PIGH family.</text>
</comment>
<reference evidence="5" key="1">
    <citation type="submission" date="2020-06" db="EMBL/GenBank/DDBJ databases">
        <authorList>
            <person name="Li T."/>
            <person name="Hu X."/>
            <person name="Zhang T."/>
            <person name="Song X."/>
            <person name="Zhang H."/>
            <person name="Dai N."/>
            <person name="Sheng W."/>
            <person name="Hou X."/>
            <person name="Wei L."/>
        </authorList>
    </citation>
    <scope>NUCLEOTIDE SEQUENCE</scope>
    <source>
        <strain evidence="5">3651</strain>
        <tissue evidence="5">Leaf</tissue>
    </source>
</reference>
<protein>
    <recommendedName>
        <fullName evidence="4">Phosphatidylinositol N-acetylglucosaminyltransferase subunit H conserved domain-containing protein</fullName>
    </recommendedName>
</protein>
<evidence type="ECO:0000313" key="5">
    <source>
        <dbReference type="EMBL" id="KAK4437391.1"/>
    </source>
</evidence>
<dbReference type="AlphaFoldDB" id="A0AAE2CWP0"/>
<dbReference type="GO" id="GO:0006506">
    <property type="term" value="P:GPI anchor biosynthetic process"/>
    <property type="evidence" value="ECO:0007669"/>
    <property type="project" value="InterPro"/>
</dbReference>
<evidence type="ECO:0000256" key="2">
    <source>
        <dbReference type="ARBA" id="ARBA00009610"/>
    </source>
</evidence>
<dbReference type="GO" id="GO:0000506">
    <property type="term" value="C:glycosylphosphatidylinositol-N-acetylglucosaminyltransferase (GPI-GnT) complex"/>
    <property type="evidence" value="ECO:0007669"/>
    <property type="project" value="InterPro"/>
</dbReference>
<dbReference type="Pfam" id="PF10181">
    <property type="entry name" value="PIG-H"/>
    <property type="match status" value="1"/>
</dbReference>
<reference evidence="5" key="2">
    <citation type="journal article" date="2024" name="Plant">
        <title>Genomic evolution and insights into agronomic trait innovations of Sesamum species.</title>
        <authorList>
            <person name="Miao H."/>
            <person name="Wang L."/>
            <person name="Qu L."/>
            <person name="Liu H."/>
            <person name="Sun Y."/>
            <person name="Le M."/>
            <person name="Wang Q."/>
            <person name="Wei S."/>
            <person name="Zheng Y."/>
            <person name="Lin W."/>
            <person name="Duan Y."/>
            <person name="Cao H."/>
            <person name="Xiong S."/>
            <person name="Wang X."/>
            <person name="Wei L."/>
            <person name="Li C."/>
            <person name="Ma Q."/>
            <person name="Ju M."/>
            <person name="Zhao R."/>
            <person name="Li G."/>
            <person name="Mu C."/>
            <person name="Tian Q."/>
            <person name="Mei H."/>
            <person name="Zhang T."/>
            <person name="Gao T."/>
            <person name="Zhang H."/>
        </authorList>
    </citation>
    <scope>NUCLEOTIDE SEQUENCE</scope>
    <source>
        <strain evidence="5">3651</strain>
    </source>
</reference>
<dbReference type="EMBL" id="JACGWO010000001">
    <property type="protein sequence ID" value="KAK4437391.1"/>
    <property type="molecule type" value="Genomic_DNA"/>
</dbReference>
<keyword evidence="3" id="KW-0472">Membrane</keyword>
<keyword evidence="3" id="KW-0812">Transmembrane</keyword>
<comment type="caution">
    <text evidence="5">The sequence shown here is derived from an EMBL/GenBank/DDBJ whole genome shotgun (WGS) entry which is preliminary data.</text>
</comment>
<dbReference type="Proteomes" id="UP001293254">
    <property type="component" value="Unassembled WGS sequence"/>
</dbReference>
<keyword evidence="6" id="KW-1185">Reference proteome</keyword>
<keyword evidence="3" id="KW-1133">Transmembrane helix</keyword>
<dbReference type="PANTHER" id="PTHR15231">
    <property type="entry name" value="PHOSPHATIDYLINOSITOL N-ACETYLGLUCOSAMINYLTRANSFERASE SUBUNIT H"/>
    <property type="match status" value="1"/>
</dbReference>
<evidence type="ECO:0000313" key="6">
    <source>
        <dbReference type="Proteomes" id="UP001293254"/>
    </source>
</evidence>
<accession>A0AAE2CWP0</accession>
<proteinExistence type="inferred from homology"/>
<organism evidence="5 6">
    <name type="scientific">Sesamum alatum</name>
    <dbReference type="NCBI Taxonomy" id="300844"/>
    <lineage>
        <taxon>Eukaryota</taxon>
        <taxon>Viridiplantae</taxon>
        <taxon>Streptophyta</taxon>
        <taxon>Embryophyta</taxon>
        <taxon>Tracheophyta</taxon>
        <taxon>Spermatophyta</taxon>
        <taxon>Magnoliopsida</taxon>
        <taxon>eudicotyledons</taxon>
        <taxon>Gunneridae</taxon>
        <taxon>Pentapetalae</taxon>
        <taxon>asterids</taxon>
        <taxon>lamiids</taxon>
        <taxon>Lamiales</taxon>
        <taxon>Pedaliaceae</taxon>
        <taxon>Sesamum</taxon>
    </lineage>
</organism>
<comment type="pathway">
    <text evidence="1">Glycolipid biosynthesis; glycosylphosphatidylinositol-anchor biosynthesis.</text>
</comment>
<feature type="transmembrane region" description="Helical" evidence="3">
    <location>
        <begin position="44"/>
        <end position="64"/>
    </location>
</feature>
<gene>
    <name evidence="5" type="ORF">Salat_0073000</name>
</gene>
<dbReference type="InterPro" id="IPR019328">
    <property type="entry name" value="PIGH-H_dom"/>
</dbReference>
<sequence>MTKSEMDTSIITKGRYTYIHDVKKGPPEVIDVHHIVVARNGAGVVKFCACAFLFAVICFLILLLLQGKPVAKVLWSFTFAAFFLKQMLRKQVEKGSVIILPAFGVQLETIYRSGRTVRHFVPIGKILKPVLNECVTPVTCYWSLSLILRGEEELLLVFKELYPPVSMLVPIWKALCAAIDNNERPEMQSDCDTRRFTPKR</sequence>
<evidence type="ECO:0000256" key="1">
    <source>
        <dbReference type="ARBA" id="ARBA00004687"/>
    </source>
</evidence>
<name>A0AAE2CWP0_9LAMI</name>
<dbReference type="PANTHER" id="PTHR15231:SF1">
    <property type="entry name" value="PHOSPHATIDYLINOSITOL N-ACETYLGLUCOSAMINYLTRANSFERASE SUBUNIT H"/>
    <property type="match status" value="1"/>
</dbReference>
<evidence type="ECO:0000259" key="4">
    <source>
        <dbReference type="Pfam" id="PF10181"/>
    </source>
</evidence>
<dbReference type="InterPro" id="IPR044215">
    <property type="entry name" value="PIG-H"/>
</dbReference>
<feature type="domain" description="Phosphatidylinositol N-acetylglucosaminyltransferase subunit H conserved" evidence="4">
    <location>
        <begin position="96"/>
        <end position="159"/>
    </location>
</feature>
<evidence type="ECO:0000256" key="3">
    <source>
        <dbReference type="SAM" id="Phobius"/>
    </source>
</evidence>